<dbReference type="GO" id="GO:0030976">
    <property type="term" value="F:thiamine pyrophosphate binding"/>
    <property type="evidence" value="ECO:0007669"/>
    <property type="project" value="InterPro"/>
</dbReference>
<dbReference type="SMART" id="SM00829">
    <property type="entry name" value="PKS_ER"/>
    <property type="match status" value="1"/>
</dbReference>
<name>A0A0L1JAS0_ASPN3</name>
<evidence type="ECO:0000256" key="14">
    <source>
        <dbReference type="ARBA" id="ARBA00023027"/>
    </source>
</evidence>
<evidence type="ECO:0000259" key="20">
    <source>
        <dbReference type="SMART" id="SM00829"/>
    </source>
</evidence>
<keyword evidence="11" id="KW-0460">Magnesium</keyword>
<dbReference type="GO" id="GO:0000949">
    <property type="term" value="P:aromatic amino acid family catabolic process to alcohol via Ehrlich pathway"/>
    <property type="evidence" value="ECO:0007669"/>
    <property type="project" value="TreeGrafter"/>
</dbReference>
<dbReference type="InterPro" id="IPR029061">
    <property type="entry name" value="THDP-binding"/>
</dbReference>
<dbReference type="InterPro" id="IPR047214">
    <property type="entry name" value="TPP_PDC_IPDC"/>
</dbReference>
<feature type="compositionally biased region" description="Polar residues" evidence="19">
    <location>
        <begin position="804"/>
        <end position="835"/>
    </location>
</feature>
<dbReference type="InterPro" id="IPR000399">
    <property type="entry name" value="TPP-bd_CS"/>
</dbReference>
<dbReference type="InterPro" id="IPR011032">
    <property type="entry name" value="GroES-like_sf"/>
</dbReference>
<dbReference type="CDD" id="cd07038">
    <property type="entry name" value="TPP_PYR_PDC_IPDC_like"/>
    <property type="match status" value="1"/>
</dbReference>
<keyword evidence="8 18" id="KW-0479">Metal-binding</keyword>
<dbReference type="InterPro" id="IPR047213">
    <property type="entry name" value="TPP_PYR_PDC_IPDC-like"/>
</dbReference>
<dbReference type="SUPFAM" id="SSF52518">
    <property type="entry name" value="Thiamin diphosphate-binding fold (THDP-binding)"/>
    <property type="match status" value="2"/>
</dbReference>
<dbReference type="Pfam" id="PF02776">
    <property type="entry name" value="TPP_enzyme_N"/>
    <property type="match status" value="1"/>
</dbReference>
<comment type="caution">
    <text evidence="21">The sequence shown here is derived from an EMBL/GenBank/DDBJ whole genome shotgun (WGS) entry which is preliminary data.</text>
</comment>
<keyword evidence="10 18" id="KW-0862">Zinc</keyword>
<dbReference type="PROSITE" id="PS00770">
    <property type="entry name" value="AA_TRANSFER_CLASS_4"/>
    <property type="match status" value="1"/>
</dbReference>
<dbReference type="InterPro" id="IPR012001">
    <property type="entry name" value="Thiamin_PyroP_enz_TPP-bd_dom"/>
</dbReference>
<evidence type="ECO:0000256" key="17">
    <source>
        <dbReference type="RuleBase" id="RU004516"/>
    </source>
</evidence>
<dbReference type="PROSITE" id="PS00059">
    <property type="entry name" value="ADH_ZINC"/>
    <property type="match status" value="1"/>
</dbReference>
<dbReference type="Pfam" id="PF08240">
    <property type="entry name" value="ADH_N"/>
    <property type="match status" value="1"/>
</dbReference>
<evidence type="ECO:0000256" key="10">
    <source>
        <dbReference type="ARBA" id="ARBA00022833"/>
    </source>
</evidence>
<comment type="cofactor">
    <cofactor evidence="1 17">
        <name>pyridoxal 5'-phosphate</name>
        <dbReference type="ChEBI" id="CHEBI:597326"/>
    </cofactor>
</comment>
<dbReference type="GO" id="GO:0004737">
    <property type="term" value="F:pyruvate decarboxylase activity"/>
    <property type="evidence" value="ECO:0007669"/>
    <property type="project" value="TreeGrafter"/>
</dbReference>
<dbReference type="GO" id="GO:0000287">
    <property type="term" value="F:magnesium ion binding"/>
    <property type="evidence" value="ECO:0007669"/>
    <property type="project" value="InterPro"/>
</dbReference>
<evidence type="ECO:0000256" key="6">
    <source>
        <dbReference type="ARBA" id="ARBA00009320"/>
    </source>
</evidence>
<dbReference type="Gene3D" id="3.90.180.10">
    <property type="entry name" value="Medium-chain alcohol dehydrogenases, catalytic domain"/>
    <property type="match status" value="1"/>
</dbReference>
<evidence type="ECO:0000256" key="13">
    <source>
        <dbReference type="ARBA" id="ARBA00023002"/>
    </source>
</evidence>
<dbReference type="InterPro" id="IPR002328">
    <property type="entry name" value="ADH_Zn_CS"/>
</dbReference>
<dbReference type="SUPFAM" id="SSF50129">
    <property type="entry name" value="GroES-like"/>
    <property type="match status" value="1"/>
</dbReference>
<dbReference type="CDD" id="cd02005">
    <property type="entry name" value="TPP_PDC_IPDC"/>
    <property type="match status" value="1"/>
</dbReference>
<evidence type="ECO:0000256" key="7">
    <source>
        <dbReference type="ARBA" id="ARBA00014422"/>
    </source>
</evidence>
<dbReference type="PANTHER" id="PTHR43452:SF1">
    <property type="entry name" value="PYRUVATE DECARBOXYLASE C186.09-RELATED"/>
    <property type="match status" value="1"/>
</dbReference>
<dbReference type="InterPro" id="IPR018300">
    <property type="entry name" value="Aminotrans_IV_CS"/>
</dbReference>
<comment type="cofactor">
    <cofactor evidence="2 18">
        <name>Zn(2+)</name>
        <dbReference type="ChEBI" id="CHEBI:29105"/>
    </cofactor>
</comment>
<dbReference type="InterPro" id="IPR013154">
    <property type="entry name" value="ADH-like_N"/>
</dbReference>
<dbReference type="AlphaFoldDB" id="A0A0L1JAS0"/>
<dbReference type="PANTHER" id="PTHR43452">
    <property type="entry name" value="PYRUVATE DECARBOXYLASE"/>
    <property type="match status" value="1"/>
</dbReference>
<keyword evidence="13" id="KW-0560">Oxidoreductase</keyword>
<dbReference type="Gene3D" id="3.40.50.720">
    <property type="entry name" value="NAD(P)-binding Rossmann-like Domain"/>
    <property type="match status" value="1"/>
</dbReference>
<evidence type="ECO:0000256" key="1">
    <source>
        <dbReference type="ARBA" id="ARBA00001933"/>
    </source>
</evidence>
<evidence type="ECO:0000256" key="5">
    <source>
        <dbReference type="ARBA" id="ARBA00008072"/>
    </source>
</evidence>
<dbReference type="Gene3D" id="3.30.470.10">
    <property type="match status" value="1"/>
</dbReference>
<feature type="domain" description="Enoyl reductase (ER)" evidence="20">
    <location>
        <begin position="19"/>
        <end position="350"/>
    </location>
</feature>
<evidence type="ECO:0000256" key="2">
    <source>
        <dbReference type="ARBA" id="ARBA00001947"/>
    </source>
</evidence>
<dbReference type="InterPro" id="IPR043132">
    <property type="entry name" value="BCAT-like_C"/>
</dbReference>
<dbReference type="STRING" id="1509407.A0A0L1JAS0"/>
<dbReference type="InterPro" id="IPR012110">
    <property type="entry name" value="PDC/IPDC-like"/>
</dbReference>
<feature type="region of interest" description="Disordered" evidence="19">
    <location>
        <begin position="797"/>
        <end position="835"/>
    </location>
</feature>
<evidence type="ECO:0000256" key="18">
    <source>
        <dbReference type="RuleBase" id="RU361277"/>
    </source>
</evidence>
<dbReference type="SUPFAM" id="SSF51735">
    <property type="entry name" value="NAD(P)-binding Rossmann-fold domains"/>
    <property type="match status" value="1"/>
</dbReference>
<evidence type="ECO:0000256" key="3">
    <source>
        <dbReference type="ARBA" id="ARBA00001964"/>
    </source>
</evidence>
<gene>
    <name evidence="21" type="ORF">ANOM_002460</name>
</gene>
<keyword evidence="14" id="KW-0520">NAD</keyword>
<dbReference type="CDD" id="cd08297">
    <property type="entry name" value="CAD3"/>
    <property type="match status" value="1"/>
</dbReference>
<comment type="cofactor">
    <cofactor evidence="3">
        <name>thiamine diphosphate</name>
        <dbReference type="ChEBI" id="CHEBI:58937"/>
    </cofactor>
</comment>
<reference evidence="21 22" key="1">
    <citation type="submission" date="2014-06" db="EMBL/GenBank/DDBJ databases">
        <title>The Genome of the Aflatoxigenic Filamentous Fungus Aspergillus nomius.</title>
        <authorList>
            <person name="Moore M.G."/>
            <person name="Shannon B.M."/>
            <person name="Brian M.M."/>
        </authorList>
    </citation>
    <scope>NUCLEOTIDE SEQUENCE [LARGE SCALE GENOMIC DNA]</scope>
    <source>
        <strain evidence="21 22">NRRL 13137</strain>
    </source>
</reference>
<evidence type="ECO:0000256" key="8">
    <source>
        <dbReference type="ARBA" id="ARBA00022723"/>
    </source>
</evidence>
<keyword evidence="22" id="KW-1185">Reference proteome</keyword>
<comment type="similarity">
    <text evidence="6">Belongs to the class-IV pyridoxal-phosphate-dependent aminotransferase family.</text>
</comment>
<dbReference type="GeneID" id="26804264"/>
<dbReference type="EMBL" id="JNOM01000044">
    <property type="protein sequence ID" value="KNG88805.1"/>
    <property type="molecule type" value="Genomic_DNA"/>
</dbReference>
<dbReference type="GO" id="GO:0005829">
    <property type="term" value="C:cytosol"/>
    <property type="evidence" value="ECO:0007669"/>
    <property type="project" value="TreeGrafter"/>
</dbReference>
<evidence type="ECO:0000256" key="9">
    <source>
        <dbReference type="ARBA" id="ARBA00022793"/>
    </source>
</evidence>
<dbReference type="Pfam" id="PF01063">
    <property type="entry name" value="Aminotran_4"/>
    <property type="match status" value="1"/>
</dbReference>
<evidence type="ECO:0000256" key="11">
    <source>
        <dbReference type="ARBA" id="ARBA00022842"/>
    </source>
</evidence>
<dbReference type="Pfam" id="PF02775">
    <property type="entry name" value="TPP_enzyme_C"/>
    <property type="match status" value="1"/>
</dbReference>
<dbReference type="InterPro" id="IPR013149">
    <property type="entry name" value="ADH-like_C"/>
</dbReference>
<dbReference type="Gene3D" id="3.20.10.10">
    <property type="entry name" value="D-amino Acid Aminotransferase, subunit A, domain 2"/>
    <property type="match status" value="1"/>
</dbReference>
<sequence length="1186" mass="128885">MDEISTSIPTKQWAQVFQGINRPPEYKRIPVQLPQEDEILVNIKYAGVCHSDLSLCKGQWPVGLSEGTVGGHEGAGVVVAVGAKIGNVQVGDHVGVKLIGNSCNNCDFCSSGDDEYCENPSLLGCNMNGTFQQYCICKAANIIKVPKDAPLDSIAPIMCAGVTVYNALKQTSAKPGQVIAIAGAGGGLGSLACQYARACGFRVLAISTGLERRKACLEQFNVDYFVDYRTTTDLVSEVRSITNGGPHAVIVTSSSPSSLQLACQYVRPRGEVIMVGLPPGAQVQADVFSTVLRMVTIKGSYFGSEMDVREALDIFLQGKIHVPCRQLRLLDLPKAYELMENGGLVGRIVLKIPGLISMRTNQVPSPFHIRQPSFQPAQWDIGTHLAHRFEELGVGDFFAVPGNFNLKLLDRFMTNPSLRMVTCSNELNAGYAADGYARLSQTHIAVVVVTYMVGSLSLINAIAGAYSENLKLIVISGGLKSTDYGTDKLIHHSIGKRDKDQPSRMFSEVTCASVRLQNSLGCTEIIDSVLSQCLQESLPVYIEVPDNLVQLPQPPPRPLLLSPSPTTHPVALTDAIGSIIECYLHARAPVLIHVLQGLQGFLSPMDILLADTGDSWFNAASIKLPEGADFQIQMLYSSLGWGLPATLGAQLARPSGRAVLLVGDGGFQMTSQELSTMIRLKLNPVIVVMNNRGYQFEAALHKGTYNEIPNWDYAGFASTLSSNCHLGQANPYAIKQPVGALESPIFSRKIRTHNELSYVLHQAKAEPWKLFFLECCIAPDDISPSLQKFGSLIRAEYTDDNGRPSPSTVTSEASGSESMRGSSPDTQLDSSTEEISASHLISNNDIPGSSGLFQPNSAYGYHGQEEKHMVIWTWSAKRGWDAPRTMPHGPLPLMPTASCLNYATQCFEGMKAYRGYDGKLRLFRPYENCLRLLRSASRVQLPMFEPDKLLQLIESLLIKDCPSCLPKGRGASSIYIRPVYIATDPRIGPHTPAEALLSIVTTKIPPVEDPSADNARSARSSALKLLANSKNTCRAWPGGVGDVKAGANYGPSLQEQQRAMDKGYAQTLWLFGKDHRVTETGGSNFFIIWDNDEGQRELVTAPVQDGLVLPGITRNSILRLCTQRLGGSNKSEAKSVLAVERNFTMLDILFAFHQGRLIEAFVTGTAVSSYLEDCPSNSPPNSLRPV</sequence>
<dbReference type="FunFam" id="3.40.50.720:FF:000039">
    <property type="entry name" value="Alcohol dehydrogenase AdhP"/>
    <property type="match status" value="1"/>
</dbReference>
<keyword evidence="9" id="KW-0210">Decarboxylase</keyword>
<evidence type="ECO:0000256" key="19">
    <source>
        <dbReference type="SAM" id="MobiDB-lite"/>
    </source>
</evidence>
<evidence type="ECO:0000313" key="21">
    <source>
        <dbReference type="EMBL" id="KNG88805.1"/>
    </source>
</evidence>
<evidence type="ECO:0000256" key="12">
    <source>
        <dbReference type="ARBA" id="ARBA00022898"/>
    </source>
</evidence>
<proteinExistence type="inferred from homology"/>
<dbReference type="Gene3D" id="3.40.50.970">
    <property type="match status" value="2"/>
</dbReference>
<dbReference type="Pfam" id="PF00107">
    <property type="entry name" value="ADH_zinc_N"/>
    <property type="match status" value="1"/>
</dbReference>
<evidence type="ECO:0000256" key="15">
    <source>
        <dbReference type="ARBA" id="ARBA00023052"/>
    </source>
</evidence>
<comment type="similarity">
    <text evidence="5 18">Belongs to the zinc-containing alcohol dehydrogenase family.</text>
</comment>
<comment type="similarity">
    <text evidence="4">Belongs to the TPP enzyme family.</text>
</comment>
<dbReference type="SUPFAM" id="SSF56752">
    <property type="entry name" value="D-aminoacid aminotransferase-like PLP-dependent enzymes"/>
    <property type="match status" value="1"/>
</dbReference>
<dbReference type="InterPro" id="IPR043131">
    <property type="entry name" value="BCAT-like_N"/>
</dbReference>
<evidence type="ECO:0000256" key="4">
    <source>
        <dbReference type="ARBA" id="ARBA00007812"/>
    </source>
</evidence>
<keyword evidence="16" id="KW-0456">Lyase</keyword>
<keyword evidence="12 17" id="KW-0663">Pyridoxal phosphate</keyword>
<dbReference type="InterPro" id="IPR036291">
    <property type="entry name" value="NAD(P)-bd_dom_sf"/>
</dbReference>
<dbReference type="GO" id="GO:0008270">
    <property type="term" value="F:zinc ion binding"/>
    <property type="evidence" value="ECO:0007669"/>
    <property type="project" value="InterPro"/>
</dbReference>
<dbReference type="RefSeq" id="XP_015409728.1">
    <property type="nucleotide sequence ID" value="XM_015547717.1"/>
</dbReference>
<dbReference type="InterPro" id="IPR001544">
    <property type="entry name" value="Aminotrans_IV"/>
</dbReference>
<accession>A0A0L1JAS0</accession>
<evidence type="ECO:0000313" key="22">
    <source>
        <dbReference type="Proteomes" id="UP000037505"/>
    </source>
</evidence>
<dbReference type="InterPro" id="IPR036038">
    <property type="entry name" value="Aminotransferase-like"/>
</dbReference>
<dbReference type="GO" id="GO:0004022">
    <property type="term" value="F:alcohol dehydrogenase (NAD+) activity"/>
    <property type="evidence" value="ECO:0007669"/>
    <property type="project" value="UniProtKB-ARBA"/>
</dbReference>
<dbReference type="Proteomes" id="UP000037505">
    <property type="component" value="Unassembled WGS sequence"/>
</dbReference>
<evidence type="ECO:0000256" key="16">
    <source>
        <dbReference type="ARBA" id="ARBA00023239"/>
    </source>
</evidence>
<protein>
    <recommendedName>
        <fullName evidence="7">Pyruvate decarboxylase</fullName>
    </recommendedName>
</protein>
<dbReference type="InterPro" id="IPR011766">
    <property type="entry name" value="TPP_enzyme_TPP-bd"/>
</dbReference>
<organism evidence="21 22">
    <name type="scientific">Aspergillus nomiae NRRL (strain ATCC 15546 / NRRL 13137 / CBS 260.88 / M93)</name>
    <dbReference type="NCBI Taxonomy" id="1509407"/>
    <lineage>
        <taxon>Eukaryota</taxon>
        <taxon>Fungi</taxon>
        <taxon>Dikarya</taxon>
        <taxon>Ascomycota</taxon>
        <taxon>Pezizomycotina</taxon>
        <taxon>Eurotiomycetes</taxon>
        <taxon>Eurotiomycetidae</taxon>
        <taxon>Eurotiales</taxon>
        <taxon>Aspergillaceae</taxon>
        <taxon>Aspergillus</taxon>
        <taxon>Aspergillus subgen. Circumdati</taxon>
    </lineage>
</organism>
<keyword evidence="15" id="KW-0786">Thiamine pyrophosphate</keyword>
<dbReference type="PROSITE" id="PS00187">
    <property type="entry name" value="TPP_ENZYMES"/>
    <property type="match status" value="1"/>
</dbReference>
<dbReference type="OrthoDB" id="3970464at2759"/>
<dbReference type="InterPro" id="IPR020843">
    <property type="entry name" value="ER"/>
</dbReference>
<dbReference type="FunFam" id="3.40.50.970:FF:000024">
    <property type="entry name" value="Pyruvate decarboxylase isozyme"/>
    <property type="match status" value="1"/>
</dbReference>